<sequence length="185" mass="20974">MLNELFAEHARVISGAAADDGQALIVLRALFVPREALGLEREFLCIDILLKGSAERIRLLADFLDHEMFVVAFFRRLHVPVDVRRRLLNLHAEFIVILNSALAKNGNLTILHEADVPRVFQERRNIGSNDALIVAVTQHHRAVLAGAVDGLRIVRKENGERKRALEHADRLLERFKWITVVEIAQ</sequence>
<name>A0A645GY68_9ZZZZ</name>
<comment type="caution">
    <text evidence="1">The sequence shown here is derived from an EMBL/GenBank/DDBJ whole genome shotgun (WGS) entry which is preliminary data.</text>
</comment>
<gene>
    <name evidence="1" type="ORF">SDC9_178463</name>
</gene>
<organism evidence="1">
    <name type="scientific">bioreactor metagenome</name>
    <dbReference type="NCBI Taxonomy" id="1076179"/>
    <lineage>
        <taxon>unclassified sequences</taxon>
        <taxon>metagenomes</taxon>
        <taxon>ecological metagenomes</taxon>
    </lineage>
</organism>
<proteinExistence type="predicted"/>
<dbReference type="EMBL" id="VSSQ01082328">
    <property type="protein sequence ID" value="MPN30992.1"/>
    <property type="molecule type" value="Genomic_DNA"/>
</dbReference>
<reference evidence="1" key="1">
    <citation type="submission" date="2019-08" db="EMBL/GenBank/DDBJ databases">
        <authorList>
            <person name="Kucharzyk K."/>
            <person name="Murdoch R.W."/>
            <person name="Higgins S."/>
            <person name="Loffler F."/>
        </authorList>
    </citation>
    <scope>NUCLEOTIDE SEQUENCE</scope>
</reference>
<evidence type="ECO:0000313" key="1">
    <source>
        <dbReference type="EMBL" id="MPN30992.1"/>
    </source>
</evidence>
<dbReference type="AlphaFoldDB" id="A0A645GY68"/>
<protein>
    <submittedName>
        <fullName evidence="1">Uncharacterized protein</fullName>
    </submittedName>
</protein>
<accession>A0A645GY68</accession>